<keyword evidence="1" id="KW-0732">Signal</keyword>
<sequence>MKSLLTLAALLAATALTGCATQFPHELAGFHDVDMLSGAKPVEVRPSFAAGLTGGAIEATTTLSKKGFAGLQYDAGGRSSGSDAYRRVKVSSSEAPNLRWEVWVRTDGIGLGSRQYAKIMGPFRNGEEAKVMFVNNGLGQSLERNLLVVVYSPTETERSVRLHMSEVTR</sequence>
<evidence type="ECO:0000256" key="1">
    <source>
        <dbReference type="SAM" id="SignalP"/>
    </source>
</evidence>
<proteinExistence type="predicted"/>
<evidence type="ECO:0000313" key="3">
    <source>
        <dbReference type="Proteomes" id="UP000484255"/>
    </source>
</evidence>
<feature type="signal peptide" evidence="1">
    <location>
        <begin position="1"/>
        <end position="20"/>
    </location>
</feature>
<reference evidence="2 3" key="1">
    <citation type="submission" date="2020-02" db="EMBL/GenBank/DDBJ databases">
        <title>Ideonella bacterium strain TBM-1.</title>
        <authorList>
            <person name="Chen W.-M."/>
        </authorList>
    </citation>
    <scope>NUCLEOTIDE SEQUENCE [LARGE SCALE GENOMIC DNA]</scope>
    <source>
        <strain evidence="2 3">TBM-1</strain>
    </source>
</reference>
<evidence type="ECO:0000313" key="2">
    <source>
        <dbReference type="EMBL" id="NDY92597.1"/>
    </source>
</evidence>
<dbReference type="EMBL" id="JAAGOH010000019">
    <property type="protein sequence ID" value="NDY92597.1"/>
    <property type="molecule type" value="Genomic_DNA"/>
</dbReference>
<protein>
    <submittedName>
        <fullName evidence="2">Uncharacterized protein</fullName>
    </submittedName>
</protein>
<organism evidence="2 3">
    <name type="scientific">Ideonella livida</name>
    <dbReference type="NCBI Taxonomy" id="2707176"/>
    <lineage>
        <taxon>Bacteria</taxon>
        <taxon>Pseudomonadati</taxon>
        <taxon>Pseudomonadota</taxon>
        <taxon>Betaproteobacteria</taxon>
        <taxon>Burkholderiales</taxon>
        <taxon>Sphaerotilaceae</taxon>
        <taxon>Ideonella</taxon>
    </lineage>
</organism>
<feature type="chain" id="PRO_5028842196" evidence="1">
    <location>
        <begin position="21"/>
        <end position="169"/>
    </location>
</feature>
<keyword evidence="3" id="KW-1185">Reference proteome</keyword>
<accession>A0A7C9PI58</accession>
<name>A0A7C9PI58_9BURK</name>
<comment type="caution">
    <text evidence="2">The sequence shown here is derived from an EMBL/GenBank/DDBJ whole genome shotgun (WGS) entry which is preliminary data.</text>
</comment>
<dbReference type="AlphaFoldDB" id="A0A7C9PI58"/>
<dbReference type="Proteomes" id="UP000484255">
    <property type="component" value="Unassembled WGS sequence"/>
</dbReference>
<dbReference type="RefSeq" id="WP_163458608.1">
    <property type="nucleotide sequence ID" value="NZ_JAAGOH010000019.1"/>
</dbReference>
<gene>
    <name evidence="2" type="ORF">G3A44_15515</name>
</gene>
<dbReference type="PROSITE" id="PS51257">
    <property type="entry name" value="PROKAR_LIPOPROTEIN"/>
    <property type="match status" value="1"/>
</dbReference>